<dbReference type="PROSITE" id="PS50801">
    <property type="entry name" value="STAS"/>
    <property type="match status" value="1"/>
</dbReference>
<sequence>MAAASLQGSLLKLSGVLDHRSVVAVRQEAERLLRDAGQAVVVDCSGVEKSNSVGLSLLLVLKRAAAARQQTLRIQGLPHDLQQMAQVTELTELLV</sequence>
<dbReference type="STRING" id="1429083.GCA_001885685_02799"/>
<dbReference type="AlphaFoldDB" id="A0A1H7SSF4"/>
<reference evidence="2 3" key="1">
    <citation type="submission" date="2016-10" db="EMBL/GenBank/DDBJ databases">
        <authorList>
            <person name="de Groot N.N."/>
        </authorList>
    </citation>
    <scope>NUCLEOTIDE SEQUENCE [LARGE SCALE GENOMIC DNA]</scope>
    <source>
        <strain evidence="2 3">JCM 19513</strain>
    </source>
</reference>
<dbReference type="Pfam" id="PF13466">
    <property type="entry name" value="STAS_2"/>
    <property type="match status" value="1"/>
</dbReference>
<proteinExistence type="predicted"/>
<dbReference type="InterPro" id="IPR036513">
    <property type="entry name" value="STAS_dom_sf"/>
</dbReference>
<dbReference type="SUPFAM" id="SSF52091">
    <property type="entry name" value="SpoIIaa-like"/>
    <property type="match status" value="1"/>
</dbReference>
<dbReference type="RefSeq" id="WP_074870509.1">
    <property type="nucleotide sequence ID" value="NZ_FOAS01000020.1"/>
</dbReference>
<dbReference type="InterPro" id="IPR002645">
    <property type="entry name" value="STAS_dom"/>
</dbReference>
<name>A0A1H7SSF4_9GAMM</name>
<feature type="domain" description="STAS" evidence="1">
    <location>
        <begin position="10"/>
        <end position="95"/>
    </location>
</feature>
<evidence type="ECO:0000259" key="1">
    <source>
        <dbReference type="PROSITE" id="PS50801"/>
    </source>
</evidence>
<dbReference type="InterPro" id="IPR058548">
    <property type="entry name" value="MlaB-like_STAS"/>
</dbReference>
<protein>
    <submittedName>
        <fullName evidence="2">Phospholipid transport system transporter-binding protein</fullName>
    </submittedName>
</protein>
<dbReference type="Proteomes" id="UP000185766">
    <property type="component" value="Unassembled WGS sequence"/>
</dbReference>
<organism evidence="2 3">
    <name type="scientific">Atopomonas hussainii</name>
    <dbReference type="NCBI Taxonomy" id="1429083"/>
    <lineage>
        <taxon>Bacteria</taxon>
        <taxon>Pseudomonadati</taxon>
        <taxon>Pseudomonadota</taxon>
        <taxon>Gammaproteobacteria</taxon>
        <taxon>Pseudomonadales</taxon>
        <taxon>Pseudomonadaceae</taxon>
        <taxon>Atopomonas</taxon>
    </lineage>
</organism>
<dbReference type="Gene3D" id="3.30.750.24">
    <property type="entry name" value="STAS domain"/>
    <property type="match status" value="1"/>
</dbReference>
<dbReference type="EMBL" id="FOAS01000020">
    <property type="protein sequence ID" value="SEL75463.1"/>
    <property type="molecule type" value="Genomic_DNA"/>
</dbReference>
<evidence type="ECO:0000313" key="3">
    <source>
        <dbReference type="Proteomes" id="UP000185766"/>
    </source>
</evidence>
<accession>A0A1H7SSF4</accession>
<gene>
    <name evidence="2" type="ORF">SAMN05216214_12046</name>
</gene>
<evidence type="ECO:0000313" key="2">
    <source>
        <dbReference type="EMBL" id="SEL75463.1"/>
    </source>
</evidence>
<keyword evidence="3" id="KW-1185">Reference proteome</keyword>